<keyword evidence="1" id="KW-0812">Transmembrane</keyword>
<sequence>MNLEMEHIVAAVIFAGVAVTTFIWALKKELGVFDLAILFAVEVILGTIFYAAYRYFFLGHL</sequence>
<name>S6AKR7_METRE</name>
<keyword evidence="1" id="KW-1133">Transmembrane helix</keyword>
<gene>
    <name evidence="2" type="ORF">PCA10_p1180</name>
</gene>
<organism evidence="2 3">
    <name type="scientific">Metapseudomonas resinovorans NBRC 106553</name>
    <dbReference type="NCBI Taxonomy" id="1245471"/>
    <lineage>
        <taxon>Bacteria</taxon>
        <taxon>Pseudomonadati</taxon>
        <taxon>Pseudomonadota</taxon>
        <taxon>Gammaproteobacteria</taxon>
        <taxon>Pseudomonadales</taxon>
        <taxon>Pseudomonadaceae</taxon>
        <taxon>Metapseudomonas</taxon>
    </lineage>
</organism>
<evidence type="ECO:0000313" key="2">
    <source>
        <dbReference type="EMBL" id="BAN51502.1"/>
    </source>
</evidence>
<evidence type="ECO:0000256" key="1">
    <source>
        <dbReference type="SAM" id="Phobius"/>
    </source>
</evidence>
<accession>S6AKR7</accession>
<feature type="transmembrane region" description="Helical" evidence="1">
    <location>
        <begin position="32"/>
        <end position="53"/>
    </location>
</feature>
<dbReference type="HOGENOM" id="CLU_2919306_0_0_6"/>
<proteinExistence type="predicted"/>
<dbReference type="Proteomes" id="UP000015503">
    <property type="component" value="Plasmid pCAR1.3"/>
</dbReference>
<keyword evidence="2" id="KW-0614">Plasmid</keyword>
<evidence type="ECO:0000313" key="3">
    <source>
        <dbReference type="Proteomes" id="UP000015503"/>
    </source>
</evidence>
<protein>
    <submittedName>
        <fullName evidence="2">Uncharacterized protein</fullName>
    </submittedName>
</protein>
<dbReference type="AlphaFoldDB" id="S6AKR7"/>
<reference evidence="2 3" key="1">
    <citation type="journal article" date="2013" name="Genome Announc.">
        <title>Complete Genome Sequence of the Carbazole Degrader Pseudomonas resinovorans Strain CA10 (NBRC 106553).</title>
        <authorList>
            <person name="Shintani M."/>
            <person name="Hosoyama A."/>
            <person name="Ohji S."/>
            <person name="Tsuchikane K."/>
            <person name="Takarada H."/>
            <person name="Yamazoe A."/>
            <person name="Fujita N."/>
            <person name="Nojiri H."/>
        </authorList>
    </citation>
    <scope>NUCLEOTIDE SEQUENCE [LARGE SCALE GENOMIC DNA]</scope>
    <source>
        <strain evidence="2 3">NBRC 106553</strain>
        <plasmid evidence="2 3">pCAR1.3</plasmid>
    </source>
</reference>
<keyword evidence="1" id="KW-0472">Membrane</keyword>
<dbReference type="EMBL" id="AP013069">
    <property type="protein sequence ID" value="BAN51502.1"/>
    <property type="molecule type" value="Genomic_DNA"/>
</dbReference>
<keyword evidence="3" id="KW-1185">Reference proteome</keyword>
<dbReference type="KEGG" id="pre:PCA10_p1180"/>
<geneLocation type="plasmid" evidence="2 3">
    <name>pCAR1.3</name>
</geneLocation>
<feature type="transmembrane region" description="Helical" evidence="1">
    <location>
        <begin position="7"/>
        <end position="26"/>
    </location>
</feature>